<reference evidence="1" key="1">
    <citation type="submission" date="2019-08" db="EMBL/GenBank/DDBJ databases">
        <title>The genome of the North American firefly Photinus pyralis.</title>
        <authorList>
            <consortium name="Photinus pyralis genome working group"/>
            <person name="Fallon T.R."/>
            <person name="Sander Lower S.E."/>
            <person name="Weng J.-K."/>
        </authorList>
    </citation>
    <scope>NUCLEOTIDE SEQUENCE</scope>
    <source>
        <strain evidence="1">TRF0915ILg1</strain>
        <tissue evidence="1">Whole body</tissue>
    </source>
</reference>
<dbReference type="EMBL" id="VTPC01090256">
    <property type="protein sequence ID" value="KAF2883879.1"/>
    <property type="molecule type" value="Genomic_DNA"/>
</dbReference>
<dbReference type="Gene3D" id="1.20.120.1080">
    <property type="match status" value="1"/>
</dbReference>
<comment type="caution">
    <text evidence="1">The sequence shown here is derived from an EMBL/GenBank/DDBJ whole genome shotgun (WGS) entry which is preliminary data.</text>
</comment>
<evidence type="ECO:0000313" key="1">
    <source>
        <dbReference type="EMBL" id="KAF2883879.1"/>
    </source>
</evidence>
<dbReference type="Proteomes" id="UP000801492">
    <property type="component" value="Unassembled WGS sequence"/>
</dbReference>
<evidence type="ECO:0000313" key="2">
    <source>
        <dbReference type="Proteomes" id="UP000801492"/>
    </source>
</evidence>
<dbReference type="Pfam" id="PF21010">
    <property type="entry name" value="HA2_C"/>
    <property type="match status" value="1"/>
</dbReference>
<dbReference type="AlphaFoldDB" id="A0A8K0CD15"/>
<keyword evidence="2" id="KW-1185">Reference proteome</keyword>
<dbReference type="OrthoDB" id="6103986at2759"/>
<accession>A0A8K0CD15</accession>
<name>A0A8K0CD15_IGNLU</name>
<sequence length="122" mass="13998">MSVKPPNRANCGSQKELVNSETTTVFDRHYAWDLTETLTEEDTFTAIEQNLVKFPIELSPGKVVIYATIFKCGDPVLTIATCLYYKGERFLFPQTRSERTIAERKREHTGALRNSHCINNHF</sequence>
<protein>
    <submittedName>
        <fullName evidence="1">Uncharacterized protein</fullName>
    </submittedName>
</protein>
<gene>
    <name evidence="1" type="ORF">ILUMI_22264</name>
</gene>
<organism evidence="1 2">
    <name type="scientific">Ignelater luminosus</name>
    <name type="common">Cucubano</name>
    <name type="synonym">Pyrophorus luminosus</name>
    <dbReference type="NCBI Taxonomy" id="2038154"/>
    <lineage>
        <taxon>Eukaryota</taxon>
        <taxon>Metazoa</taxon>
        <taxon>Ecdysozoa</taxon>
        <taxon>Arthropoda</taxon>
        <taxon>Hexapoda</taxon>
        <taxon>Insecta</taxon>
        <taxon>Pterygota</taxon>
        <taxon>Neoptera</taxon>
        <taxon>Endopterygota</taxon>
        <taxon>Coleoptera</taxon>
        <taxon>Polyphaga</taxon>
        <taxon>Elateriformia</taxon>
        <taxon>Elateroidea</taxon>
        <taxon>Elateridae</taxon>
        <taxon>Agrypninae</taxon>
        <taxon>Pyrophorini</taxon>
        <taxon>Ignelater</taxon>
    </lineage>
</organism>
<proteinExistence type="predicted"/>